<dbReference type="InterPro" id="IPR052672">
    <property type="entry name" value="Type1_Cytokine_Rcpt_Type2"/>
</dbReference>
<gene>
    <name evidence="15" type="primary">IL27RA</name>
</gene>
<feature type="chain" id="PRO_5040160806" description="Interleukin-27 receptor subunit alpha" evidence="13">
    <location>
        <begin position="30"/>
        <end position="679"/>
    </location>
</feature>
<evidence type="ECO:0000256" key="11">
    <source>
        <dbReference type="ARBA" id="ARBA00078561"/>
    </source>
</evidence>
<dbReference type="GO" id="GO:2000317">
    <property type="term" value="P:negative regulation of T-helper 17 type immune response"/>
    <property type="evidence" value="ECO:0007669"/>
    <property type="project" value="Ensembl"/>
</dbReference>
<evidence type="ECO:0000256" key="13">
    <source>
        <dbReference type="SAM" id="SignalP"/>
    </source>
</evidence>
<dbReference type="GO" id="GO:0043524">
    <property type="term" value="P:negative regulation of neuron apoptotic process"/>
    <property type="evidence" value="ECO:0007669"/>
    <property type="project" value="Ensembl"/>
</dbReference>
<dbReference type="GO" id="GO:0032720">
    <property type="term" value="P:negative regulation of tumor necrosis factor production"/>
    <property type="evidence" value="ECO:0007669"/>
    <property type="project" value="Ensembl"/>
</dbReference>
<keyword evidence="7" id="KW-0472">Membrane</keyword>
<reference evidence="15" key="3">
    <citation type="submission" date="2025-09" db="UniProtKB">
        <authorList>
            <consortium name="Ensembl"/>
        </authorList>
    </citation>
    <scope>IDENTIFICATION</scope>
</reference>
<reference evidence="15" key="2">
    <citation type="submission" date="2025-08" db="UniProtKB">
        <authorList>
            <consortium name="Ensembl"/>
        </authorList>
    </citation>
    <scope>IDENTIFICATION</scope>
</reference>
<protein>
    <recommendedName>
        <fullName evidence="10">Interleukin-27 receptor subunit alpha</fullName>
    </recommendedName>
    <alternativeName>
        <fullName evidence="11">Type I T-cell cytokine receptor</fullName>
    </alternativeName>
</protein>
<dbReference type="FunFam" id="2.60.40.10:FF:001521">
    <property type="entry name" value="Interleukin 27 receptor subunit alpha"/>
    <property type="match status" value="1"/>
</dbReference>
<evidence type="ECO:0000256" key="8">
    <source>
        <dbReference type="ARBA" id="ARBA00023170"/>
    </source>
</evidence>
<dbReference type="GO" id="GO:2000408">
    <property type="term" value="P:negative regulation of T cell extravasation"/>
    <property type="evidence" value="ECO:0007669"/>
    <property type="project" value="Ensembl"/>
</dbReference>
<name>A0A8C4MGT6_EQUAS</name>
<feature type="region of interest" description="Disordered" evidence="12">
    <location>
        <begin position="584"/>
        <end position="679"/>
    </location>
</feature>
<keyword evidence="3" id="KW-0812">Transmembrane</keyword>
<feature type="compositionally biased region" description="Pro residues" evidence="12">
    <location>
        <begin position="650"/>
        <end position="660"/>
    </location>
</feature>
<feature type="domain" description="Fibronectin type-III" evidence="14">
    <location>
        <begin position="156"/>
        <end position="260"/>
    </location>
</feature>
<keyword evidence="6" id="KW-1133">Transmembrane helix</keyword>
<keyword evidence="4 13" id="KW-0732">Signal</keyword>
<dbReference type="GO" id="GO:0002827">
    <property type="term" value="P:positive regulation of T-helper 1 type immune response"/>
    <property type="evidence" value="ECO:0007669"/>
    <property type="project" value="Ensembl"/>
</dbReference>
<comment type="similarity">
    <text evidence="2">Belongs to the type I cytokine receptor family. Type 2 subfamily.</text>
</comment>
<dbReference type="GO" id="GO:0050830">
    <property type="term" value="P:defense response to Gram-positive bacterium"/>
    <property type="evidence" value="ECO:0007669"/>
    <property type="project" value="Ensembl"/>
</dbReference>
<evidence type="ECO:0000313" key="15">
    <source>
        <dbReference type="Ensembl" id="ENSEASP00005022381.2"/>
    </source>
</evidence>
<evidence type="ECO:0000256" key="7">
    <source>
        <dbReference type="ARBA" id="ARBA00023136"/>
    </source>
</evidence>
<evidence type="ECO:0000256" key="10">
    <source>
        <dbReference type="ARBA" id="ARBA00070665"/>
    </source>
</evidence>
<dbReference type="PANTHER" id="PTHR48423">
    <property type="entry name" value="INTERLEUKIN-27 RECEPTOR SUBUNIT ALPHA"/>
    <property type="match status" value="1"/>
</dbReference>
<feature type="domain" description="Fibronectin type-III" evidence="14">
    <location>
        <begin position="346"/>
        <end position="440"/>
    </location>
</feature>
<dbReference type="GO" id="GO:0045509">
    <property type="term" value="F:interleukin-27 receptor activity"/>
    <property type="evidence" value="ECO:0007669"/>
    <property type="project" value="Ensembl"/>
</dbReference>
<dbReference type="PANTHER" id="PTHR48423:SF1">
    <property type="entry name" value="INTERLEUKIN-27 RECEPTOR SUBUNIT ALPHA"/>
    <property type="match status" value="1"/>
</dbReference>
<evidence type="ECO:0000256" key="12">
    <source>
        <dbReference type="SAM" id="MobiDB-lite"/>
    </source>
</evidence>
<dbReference type="GO" id="GO:0002829">
    <property type="term" value="P:negative regulation of type 2 immune response"/>
    <property type="evidence" value="ECO:0007669"/>
    <property type="project" value="Ensembl"/>
</dbReference>
<dbReference type="GO" id="GO:0032700">
    <property type="term" value="P:negative regulation of interleukin-17 production"/>
    <property type="evidence" value="ECO:0007669"/>
    <property type="project" value="Ensembl"/>
</dbReference>
<feature type="compositionally biased region" description="Low complexity" evidence="12">
    <location>
        <begin position="638"/>
        <end position="649"/>
    </location>
</feature>
<evidence type="ECO:0000256" key="2">
    <source>
        <dbReference type="ARBA" id="ARBA00008921"/>
    </source>
</evidence>
<evidence type="ECO:0000259" key="14">
    <source>
        <dbReference type="PROSITE" id="PS50853"/>
    </source>
</evidence>
<dbReference type="InterPro" id="IPR013783">
    <property type="entry name" value="Ig-like_fold"/>
</dbReference>
<evidence type="ECO:0000256" key="6">
    <source>
        <dbReference type="ARBA" id="ARBA00022989"/>
    </source>
</evidence>
<evidence type="ECO:0000313" key="16">
    <source>
        <dbReference type="Proteomes" id="UP000694387"/>
    </source>
</evidence>
<evidence type="ECO:0000256" key="3">
    <source>
        <dbReference type="ARBA" id="ARBA00022692"/>
    </source>
</evidence>
<keyword evidence="5" id="KW-0677">Repeat</keyword>
<sequence length="679" mass="73623">MRGARAVAFWPRLRPKLLLLPLLLLLCDRCPPQGSPGPLQCYGVGPLGDLNCSWQPVGDLGAPSALQLQSQKYHSKRNWTVAVSAGQSWVIILREELTMSDELLVWGIQAGRPLWPPVFVNLETRSNRRGGGCAGCWVGGPGGPGSPHPGPPSIVKPDAPRLFPDVDFSEDDPLEATVQWTPPAWPPHKALVCQFHYRRCQEMAWTLLEPEVRSIPLAPVEIQDLALATGYEVSGRCRMEREEDLWGEWSPVLPFQTLPSDMWISGKLCGPRGGQERLLLWKAPGHCPPRQYRVCFPGACQEPVACCSHDVPARAEWVGLSVAGAHATSRPPLANLSLACLGPGSAPHSVAVGIAGSTGLLVTWQQGPGELREHVVDWAPDGAPLQDLAWVRLPPGNLSTLLPGRFEAGVPYRITVTAVSPWGLALAPSVWVFGEELAPLAGPALWRLQDAPPGTPAVAWGEVPRRQLRGRLSHYTLCAQSGSRPSVCMNVSGSIQNISLPGLPWGPCELWVTASTIAGQGPPGPSLRLHLPDNTLKWKVLPGVLLLWGLLLTACGVSLAMSGRCLPLRHKVLPRWVWEKVPDPANSRSGQPHLEEVPQAQPPGDLPVLEVEEVEPLPVREPPRASTPLDSGYEKHFLPTPEELGLLGPHPGPRLWPEPTPGRERDAHLTDEDTEAPRG</sequence>
<proteinExistence type="inferred from homology"/>
<dbReference type="Proteomes" id="UP000694387">
    <property type="component" value="Chromosome 20"/>
</dbReference>
<dbReference type="FunFam" id="2.60.40.10:FF:001712">
    <property type="entry name" value="Interleukin-27 receptor subunit alpha"/>
    <property type="match status" value="1"/>
</dbReference>
<dbReference type="Ensembl" id="ENSEAST00005024286.2">
    <property type="protein sequence ID" value="ENSEASP00005022381.2"/>
    <property type="gene ID" value="ENSEASG00005015299.2"/>
</dbReference>
<organism evidence="15 16">
    <name type="scientific">Equus asinus</name>
    <name type="common">Donkey</name>
    <name type="synonym">Equus africanus asinus</name>
    <dbReference type="NCBI Taxonomy" id="9793"/>
    <lineage>
        <taxon>Eukaryota</taxon>
        <taxon>Metazoa</taxon>
        <taxon>Chordata</taxon>
        <taxon>Craniata</taxon>
        <taxon>Vertebrata</taxon>
        <taxon>Euteleostomi</taxon>
        <taxon>Mammalia</taxon>
        <taxon>Eutheria</taxon>
        <taxon>Laurasiatheria</taxon>
        <taxon>Perissodactyla</taxon>
        <taxon>Equidae</taxon>
        <taxon>Equus</taxon>
    </lineage>
</organism>
<dbReference type="GO" id="GO:0005886">
    <property type="term" value="C:plasma membrane"/>
    <property type="evidence" value="ECO:0007669"/>
    <property type="project" value="UniProtKB-ARBA"/>
</dbReference>
<reference evidence="15 16" key="1">
    <citation type="journal article" date="2020" name="Nat. Commun.">
        <title>Donkey genomes provide new insights into domestication and selection for coat color.</title>
        <authorList>
            <person name="Wang"/>
            <person name="C."/>
            <person name="Li"/>
            <person name="H."/>
            <person name="Guo"/>
            <person name="Y."/>
            <person name="Huang"/>
            <person name="J."/>
            <person name="Sun"/>
            <person name="Y."/>
            <person name="Min"/>
            <person name="J."/>
            <person name="Wang"/>
            <person name="J."/>
            <person name="Fang"/>
            <person name="X."/>
            <person name="Zhao"/>
            <person name="Z."/>
            <person name="Wang"/>
            <person name="S."/>
            <person name="Zhang"/>
            <person name="Y."/>
            <person name="Liu"/>
            <person name="Q."/>
            <person name="Jiang"/>
            <person name="Q."/>
            <person name="Wang"/>
            <person name="X."/>
            <person name="Guo"/>
            <person name="Y."/>
            <person name="Yang"/>
            <person name="C."/>
            <person name="Wang"/>
            <person name="Y."/>
            <person name="Tian"/>
            <person name="F."/>
            <person name="Zhuang"/>
            <person name="G."/>
            <person name="Fan"/>
            <person name="Y."/>
            <person name="Gao"/>
            <person name="Q."/>
            <person name="Li"/>
            <person name="Y."/>
            <person name="Ju"/>
            <person name="Z."/>
            <person name="Li"/>
            <person name="J."/>
            <person name="Li"/>
            <person name="R."/>
            <person name="Hou"/>
            <person name="M."/>
            <person name="Yang"/>
            <person name="G."/>
            <person name="Liu"/>
            <person name="G."/>
            <person name="Liu"/>
            <person name="W."/>
            <person name="Guo"/>
            <person name="J."/>
            <person name="Pan"/>
            <person name="S."/>
            <person name="Fan"/>
            <person name="G."/>
            <person name="Zhang"/>
            <person name="W."/>
            <person name="Zhang"/>
            <person name="R."/>
            <person name="Yu"/>
            <person name="J."/>
            <person name="Zhang"/>
            <person name="X."/>
            <person name="Yin"/>
            <person name="Q."/>
            <person name="Ji"/>
            <person name="C."/>
            <person name="Jin"/>
            <person name="Y."/>
            <person name="Yue"/>
            <person name="G."/>
            <person name="Liu"/>
            <person name="M."/>
            <person name="Xu"/>
            <person name="J."/>
            <person name="Liu"/>
            <person name="S."/>
            <person name="Jordana"/>
            <person name="J."/>
            <person name="Noce"/>
            <person name="A."/>
            <person name="Amills"/>
            <person name="M."/>
            <person name="Wu"/>
            <person name="D.D."/>
            <person name="Li"/>
            <person name="S."/>
            <person name="Zhou"/>
            <person name="X. and Zhong"/>
            <person name="J."/>
        </authorList>
    </citation>
    <scope>NUCLEOTIDE SEQUENCE [LARGE SCALE GENOMIC DNA]</scope>
</reference>
<dbReference type="Gene3D" id="2.60.40.10">
    <property type="entry name" value="Immunoglobulins"/>
    <property type="match status" value="2"/>
</dbReference>
<dbReference type="InterPro" id="IPR003961">
    <property type="entry name" value="FN3_dom"/>
</dbReference>
<dbReference type="PROSITE" id="PS50853">
    <property type="entry name" value="FN3"/>
    <property type="match status" value="2"/>
</dbReference>
<accession>A0A8C4MGT6</accession>
<dbReference type="GO" id="GO:0048302">
    <property type="term" value="P:regulation of isotype switching to IgG isotypes"/>
    <property type="evidence" value="ECO:0007669"/>
    <property type="project" value="Ensembl"/>
</dbReference>
<dbReference type="InterPro" id="IPR036116">
    <property type="entry name" value="FN3_sf"/>
</dbReference>
<dbReference type="SUPFAM" id="SSF49265">
    <property type="entry name" value="Fibronectin type III"/>
    <property type="match status" value="2"/>
</dbReference>
<dbReference type="GO" id="GO:0032715">
    <property type="term" value="P:negative regulation of interleukin-6 production"/>
    <property type="evidence" value="ECO:0007669"/>
    <property type="project" value="Ensembl"/>
</dbReference>
<evidence type="ECO:0000256" key="5">
    <source>
        <dbReference type="ARBA" id="ARBA00022737"/>
    </source>
</evidence>
<feature type="compositionally biased region" description="Basic and acidic residues" evidence="12">
    <location>
        <begin position="661"/>
        <end position="679"/>
    </location>
</feature>
<keyword evidence="16" id="KW-1185">Reference proteome</keyword>
<dbReference type="GO" id="GO:0032729">
    <property type="term" value="P:positive regulation of type II interferon production"/>
    <property type="evidence" value="ECO:0007669"/>
    <property type="project" value="Ensembl"/>
</dbReference>
<feature type="signal peptide" evidence="13">
    <location>
        <begin position="1"/>
        <end position="29"/>
    </location>
</feature>
<dbReference type="GeneTree" id="ENSGT00700000104610"/>
<keyword evidence="9" id="KW-0325">Glycoprotein</keyword>
<dbReference type="AlphaFoldDB" id="A0A8C4MGT6"/>
<evidence type="ECO:0000256" key="4">
    <source>
        <dbReference type="ARBA" id="ARBA00022729"/>
    </source>
</evidence>
<dbReference type="FunFam" id="2.60.40.10:FF:001691">
    <property type="entry name" value="interleukin-27 receptor subunit alpha"/>
    <property type="match status" value="1"/>
</dbReference>
<comment type="subcellular location">
    <subcellularLocation>
        <location evidence="1">Membrane</location>
        <topology evidence="1">Single-pass type I membrane protein</topology>
    </subcellularLocation>
</comment>
<dbReference type="CDD" id="cd00063">
    <property type="entry name" value="FN3"/>
    <property type="match status" value="1"/>
</dbReference>
<evidence type="ECO:0000256" key="1">
    <source>
        <dbReference type="ARBA" id="ARBA00004479"/>
    </source>
</evidence>
<evidence type="ECO:0000256" key="9">
    <source>
        <dbReference type="ARBA" id="ARBA00023180"/>
    </source>
</evidence>
<keyword evidence="8" id="KW-0675">Receptor</keyword>